<evidence type="ECO:0000313" key="3">
    <source>
        <dbReference type="Proteomes" id="UP000094296"/>
    </source>
</evidence>
<dbReference type="EMBL" id="MIJE01000031">
    <property type="protein sequence ID" value="OEF96483.1"/>
    <property type="molecule type" value="Genomic_DNA"/>
</dbReference>
<dbReference type="RefSeq" id="WP_069643492.1">
    <property type="nucleotide sequence ID" value="NZ_MIJE01000031.1"/>
</dbReference>
<reference evidence="2 3" key="1">
    <citation type="submission" date="2016-09" db="EMBL/GenBank/DDBJ databases">
        <title>Draft genome sequence for the type strain of Desulfuribacillus alkaliarsenatis AHT28, an obligately anaerobic, sulfidogenic bacterium isolated from Russian soda lake sediments.</title>
        <authorList>
            <person name="Abin C.A."/>
            <person name="Hollibaugh J.T."/>
        </authorList>
    </citation>
    <scope>NUCLEOTIDE SEQUENCE [LARGE SCALE GENOMIC DNA]</scope>
    <source>
        <strain evidence="2 3">AHT28</strain>
    </source>
</reference>
<dbReference type="Pfam" id="PF00534">
    <property type="entry name" value="Glycos_transf_1"/>
    <property type="match status" value="1"/>
</dbReference>
<protein>
    <recommendedName>
        <fullName evidence="1">Glycosyl transferase family 1 domain-containing protein</fullName>
    </recommendedName>
</protein>
<dbReference type="CDD" id="cd03801">
    <property type="entry name" value="GT4_PimA-like"/>
    <property type="match status" value="1"/>
</dbReference>
<dbReference type="Gene3D" id="3.40.50.2000">
    <property type="entry name" value="Glycogen Phosphorylase B"/>
    <property type="match status" value="2"/>
</dbReference>
<dbReference type="InterPro" id="IPR052622">
    <property type="entry name" value="Glycosyltransferase_G1"/>
</dbReference>
<dbReference type="Proteomes" id="UP000094296">
    <property type="component" value="Unassembled WGS sequence"/>
</dbReference>
<evidence type="ECO:0000313" key="2">
    <source>
        <dbReference type="EMBL" id="OEF96483.1"/>
    </source>
</evidence>
<organism evidence="2 3">
    <name type="scientific">Desulfuribacillus alkaliarsenatis</name>
    <dbReference type="NCBI Taxonomy" id="766136"/>
    <lineage>
        <taxon>Bacteria</taxon>
        <taxon>Bacillati</taxon>
        <taxon>Bacillota</taxon>
        <taxon>Desulfuribacillia</taxon>
        <taxon>Desulfuribacillales</taxon>
        <taxon>Desulfuribacillaceae</taxon>
        <taxon>Desulfuribacillus</taxon>
    </lineage>
</organism>
<gene>
    <name evidence="2" type="ORF">BHF68_07450</name>
</gene>
<comment type="caution">
    <text evidence="2">The sequence shown here is derived from an EMBL/GenBank/DDBJ whole genome shotgun (WGS) entry which is preliminary data.</text>
</comment>
<dbReference type="GO" id="GO:0016757">
    <property type="term" value="F:glycosyltransferase activity"/>
    <property type="evidence" value="ECO:0007669"/>
    <property type="project" value="InterPro"/>
</dbReference>
<sequence>MKIVIASPYLNSMRGNTMTAKRIINTLEDTGVDVTGINYNDQDSISDNIKHIVKSDCIHILNPIRYLQSEMYKKQMHVTNKYGITFTGTDLNVYLATYHNQVLELLSGAAFITVFHEQAYNCLIAKFPSISSKTHIVGQGYYELGSDIQKSGNADEILEFIKLSQQQGKCVLVLPAGVRKIKRIQWAIELVANYNKLNNNKLNSTQLVLCVIGPVIEAEEYERVTILTRENPHIRYFKSIHQKELIEIIRISDILINSSESEGQSIAIIEAFYQRTPVIASRCPGNEQMIEHGKNGYLFNAEEEFNTAVDAFINKPDQTLIIVDTAHELAKANYSTENEIAQYIQLYRG</sequence>
<dbReference type="STRING" id="766136.BHF68_07450"/>
<dbReference type="SUPFAM" id="SSF53756">
    <property type="entry name" value="UDP-Glycosyltransferase/glycogen phosphorylase"/>
    <property type="match status" value="1"/>
</dbReference>
<evidence type="ECO:0000259" key="1">
    <source>
        <dbReference type="Pfam" id="PF00534"/>
    </source>
</evidence>
<dbReference type="PANTHER" id="PTHR46660">
    <property type="match status" value="1"/>
</dbReference>
<dbReference type="PANTHER" id="PTHR46660:SF2">
    <property type="entry name" value="GLYCOSYLTRANSFERASE 1 DOMAIN-CONTAINING PROTEIN 1"/>
    <property type="match status" value="1"/>
</dbReference>
<feature type="domain" description="Glycosyl transferase family 1" evidence="1">
    <location>
        <begin position="179"/>
        <end position="318"/>
    </location>
</feature>
<dbReference type="InterPro" id="IPR001296">
    <property type="entry name" value="Glyco_trans_1"/>
</dbReference>
<name>A0A1E5G0Q2_9FIRM</name>
<accession>A0A1E5G0Q2</accession>
<dbReference type="AlphaFoldDB" id="A0A1E5G0Q2"/>
<keyword evidence="3" id="KW-1185">Reference proteome</keyword>
<proteinExistence type="predicted"/>